<feature type="compositionally biased region" description="Polar residues" evidence="1">
    <location>
        <begin position="224"/>
        <end position="234"/>
    </location>
</feature>
<gene>
    <name evidence="2" type="ORF">HYPSUDRAFT_72065</name>
</gene>
<keyword evidence="3" id="KW-1185">Reference proteome</keyword>
<feature type="region of interest" description="Disordered" evidence="1">
    <location>
        <begin position="224"/>
        <end position="281"/>
    </location>
</feature>
<evidence type="ECO:0000313" key="2">
    <source>
        <dbReference type="EMBL" id="KJA15392.1"/>
    </source>
</evidence>
<organism evidence="2 3">
    <name type="scientific">Hypholoma sublateritium (strain FD-334 SS-4)</name>
    <dbReference type="NCBI Taxonomy" id="945553"/>
    <lineage>
        <taxon>Eukaryota</taxon>
        <taxon>Fungi</taxon>
        <taxon>Dikarya</taxon>
        <taxon>Basidiomycota</taxon>
        <taxon>Agaricomycotina</taxon>
        <taxon>Agaricomycetes</taxon>
        <taxon>Agaricomycetidae</taxon>
        <taxon>Agaricales</taxon>
        <taxon>Agaricineae</taxon>
        <taxon>Strophariaceae</taxon>
        <taxon>Hypholoma</taxon>
    </lineage>
</organism>
<feature type="region of interest" description="Disordered" evidence="1">
    <location>
        <begin position="148"/>
        <end position="181"/>
    </location>
</feature>
<feature type="region of interest" description="Disordered" evidence="1">
    <location>
        <begin position="1"/>
        <end position="21"/>
    </location>
</feature>
<feature type="compositionally biased region" description="Low complexity" evidence="1">
    <location>
        <begin position="159"/>
        <end position="170"/>
    </location>
</feature>
<proteinExistence type="predicted"/>
<sequence length="281" mass="30495">MSETGPGPAQGHHSFPPQSHIASHQQFVNQQPQQHNLVPIQLGLNIPGDHHPVRRQEHSGELAYPEPSAAGVSFFNAHGQHPQPGRGSESTTQEYHDEYQSHDPYRQHQAQHRQQQGFPDPNESQMAAAVHMHYAGHRPRTEFQMERAHLEESPASYPSRRTVSSTNSNRGGSPITPASAATSESEMLLYHYTATGGAPSCLDPDMHEMQPAGATTSLASVASVHSQPLGTQRPSPGGGEMHPNHTGVDVEDESRLGDIGAVQQRGNGHGGLSSGRSWLWE</sequence>
<evidence type="ECO:0000313" key="3">
    <source>
        <dbReference type="Proteomes" id="UP000054270"/>
    </source>
</evidence>
<name>A0A0D2KL93_HYPSF</name>
<reference evidence="3" key="1">
    <citation type="submission" date="2014-04" db="EMBL/GenBank/DDBJ databases">
        <title>Evolutionary Origins and Diversification of the Mycorrhizal Mutualists.</title>
        <authorList>
            <consortium name="DOE Joint Genome Institute"/>
            <consortium name="Mycorrhizal Genomics Consortium"/>
            <person name="Kohler A."/>
            <person name="Kuo A."/>
            <person name="Nagy L.G."/>
            <person name="Floudas D."/>
            <person name="Copeland A."/>
            <person name="Barry K.W."/>
            <person name="Cichocki N."/>
            <person name="Veneault-Fourrey C."/>
            <person name="LaButti K."/>
            <person name="Lindquist E.A."/>
            <person name="Lipzen A."/>
            <person name="Lundell T."/>
            <person name="Morin E."/>
            <person name="Murat C."/>
            <person name="Riley R."/>
            <person name="Ohm R."/>
            <person name="Sun H."/>
            <person name="Tunlid A."/>
            <person name="Henrissat B."/>
            <person name="Grigoriev I.V."/>
            <person name="Hibbett D.S."/>
            <person name="Martin F."/>
        </authorList>
    </citation>
    <scope>NUCLEOTIDE SEQUENCE [LARGE SCALE GENOMIC DNA]</scope>
    <source>
        <strain evidence="3">FD-334 SS-4</strain>
    </source>
</reference>
<evidence type="ECO:0000256" key="1">
    <source>
        <dbReference type="SAM" id="MobiDB-lite"/>
    </source>
</evidence>
<accession>A0A0D2KL93</accession>
<dbReference type="EMBL" id="KN817645">
    <property type="protein sequence ID" value="KJA15392.1"/>
    <property type="molecule type" value="Genomic_DNA"/>
</dbReference>
<dbReference type="Proteomes" id="UP000054270">
    <property type="component" value="Unassembled WGS sequence"/>
</dbReference>
<feature type="region of interest" description="Disordered" evidence="1">
    <location>
        <begin position="72"/>
        <end position="97"/>
    </location>
</feature>
<protein>
    <submittedName>
        <fullName evidence="2">Uncharacterized protein</fullName>
    </submittedName>
</protein>
<dbReference type="AlphaFoldDB" id="A0A0D2KL93"/>